<name>A0A511QYD6_9DEIN</name>
<dbReference type="EMBL" id="BJXL01000010">
    <property type="protein sequence ID" value="GEM82410.1"/>
    <property type="molecule type" value="Genomic_DNA"/>
</dbReference>
<feature type="transmembrane region" description="Helical" evidence="1">
    <location>
        <begin position="7"/>
        <end position="30"/>
    </location>
</feature>
<dbReference type="Proteomes" id="UP000321197">
    <property type="component" value="Unassembled WGS sequence"/>
</dbReference>
<feature type="transmembrane region" description="Helical" evidence="1">
    <location>
        <begin position="36"/>
        <end position="57"/>
    </location>
</feature>
<evidence type="ECO:0000313" key="3">
    <source>
        <dbReference type="Proteomes" id="UP000321197"/>
    </source>
</evidence>
<gene>
    <name evidence="2" type="ORF">MHY01S_05760</name>
</gene>
<proteinExistence type="predicted"/>
<protein>
    <submittedName>
        <fullName evidence="2">Uncharacterized protein</fullName>
    </submittedName>
</protein>
<evidence type="ECO:0000313" key="2">
    <source>
        <dbReference type="EMBL" id="GEM82410.1"/>
    </source>
</evidence>
<accession>A0A511QYD6</accession>
<comment type="caution">
    <text evidence="2">The sequence shown here is derived from an EMBL/GenBank/DDBJ whole genome shotgun (WGS) entry which is preliminary data.</text>
</comment>
<sequence length="76" mass="8295">MTHVVKVFWLFFFAAVLSGGLLGRYIAAFFQGHGSAGIATTSVLLALIFTFSVAVLVRVLRADARARLGLRERSRP</sequence>
<reference evidence="2 3" key="1">
    <citation type="submission" date="2019-07" db="EMBL/GenBank/DDBJ databases">
        <title>Whole genome shotgun sequence of Meiothermus hypogaeus NBRC 106114.</title>
        <authorList>
            <person name="Hosoyama A."/>
            <person name="Uohara A."/>
            <person name="Ohji S."/>
            <person name="Ichikawa N."/>
        </authorList>
    </citation>
    <scope>NUCLEOTIDE SEQUENCE [LARGE SCALE GENOMIC DNA]</scope>
    <source>
        <strain evidence="2 3">NBRC 106114</strain>
    </source>
</reference>
<keyword evidence="1" id="KW-0812">Transmembrane</keyword>
<keyword evidence="1" id="KW-1133">Transmembrane helix</keyword>
<dbReference type="RefSeq" id="WP_119339806.1">
    <property type="nucleotide sequence ID" value="NZ_BJXL01000010.1"/>
</dbReference>
<evidence type="ECO:0000256" key="1">
    <source>
        <dbReference type="SAM" id="Phobius"/>
    </source>
</evidence>
<keyword evidence="1" id="KW-0472">Membrane</keyword>
<organism evidence="2 3">
    <name type="scientific">Meiothermus hypogaeus NBRC 106114</name>
    <dbReference type="NCBI Taxonomy" id="1227553"/>
    <lineage>
        <taxon>Bacteria</taxon>
        <taxon>Thermotogati</taxon>
        <taxon>Deinococcota</taxon>
        <taxon>Deinococci</taxon>
        <taxon>Thermales</taxon>
        <taxon>Thermaceae</taxon>
        <taxon>Meiothermus</taxon>
    </lineage>
</organism>
<dbReference type="AlphaFoldDB" id="A0A511QYD6"/>